<dbReference type="GO" id="GO:0019887">
    <property type="term" value="F:protein kinase regulator activity"/>
    <property type="evidence" value="ECO:0007669"/>
    <property type="project" value="InterPro"/>
</dbReference>
<sequence length="225" mass="25885">MEDPNCKSNSAEELTLNEDEEEEEEEEEVSEDGWVQWFCSLEGHEFFAEVSDEYIEDSFNLYGLKTKVPHYREALELILSGSPPDEEDLQDETYLELYQAATDLYGLSHARFIQSAPGLAIMREKYLSGQFGFCPRVMCERQHVIPVGMSEELRTSRVKVFCPRCEDVYIPKQKYADVDGAYFGLSFPHILLQSYPDLYPSASVAKYVPKIYGFKIHNKETTKAI</sequence>
<dbReference type="EMBL" id="CAJZBQ010000034">
    <property type="protein sequence ID" value="CAG9323557.1"/>
    <property type="molecule type" value="Genomic_DNA"/>
</dbReference>
<dbReference type="FunFam" id="2.20.25.20:FF:000001">
    <property type="entry name" value="Casein kinase II subunit beta"/>
    <property type="match status" value="1"/>
</dbReference>
<feature type="region of interest" description="Disordered" evidence="3">
    <location>
        <begin position="1"/>
        <end position="31"/>
    </location>
</feature>
<feature type="compositionally biased region" description="Acidic residues" evidence="3">
    <location>
        <begin position="15"/>
        <end position="31"/>
    </location>
</feature>
<dbReference type="InterPro" id="IPR016149">
    <property type="entry name" value="Casein_kin_II_reg-sub_N"/>
</dbReference>
<dbReference type="PANTHER" id="PTHR11740">
    <property type="entry name" value="CASEIN KINASE II SUBUNIT BETA"/>
    <property type="match status" value="1"/>
</dbReference>
<dbReference type="InterPro" id="IPR035991">
    <property type="entry name" value="Casein_kinase_II_beta-like"/>
</dbReference>
<evidence type="ECO:0000256" key="1">
    <source>
        <dbReference type="ARBA" id="ARBA00006941"/>
    </source>
</evidence>
<dbReference type="GO" id="GO:0005737">
    <property type="term" value="C:cytoplasm"/>
    <property type="evidence" value="ECO:0007669"/>
    <property type="project" value="TreeGrafter"/>
</dbReference>
<reference evidence="4" key="1">
    <citation type="submission" date="2021-09" db="EMBL/GenBank/DDBJ databases">
        <authorList>
            <consortium name="AG Swart"/>
            <person name="Singh M."/>
            <person name="Singh A."/>
            <person name="Seah K."/>
            <person name="Emmerich C."/>
        </authorList>
    </citation>
    <scope>NUCLEOTIDE SEQUENCE</scope>
    <source>
        <strain evidence="4">ATCC30299</strain>
    </source>
</reference>
<keyword evidence="5" id="KW-1185">Reference proteome</keyword>
<dbReference type="SUPFAM" id="SSF57798">
    <property type="entry name" value="Casein kinase II beta subunit"/>
    <property type="match status" value="1"/>
</dbReference>
<gene>
    <name evidence="4" type="ORF">BSTOLATCC_MIC34206</name>
</gene>
<dbReference type="PRINTS" id="PR00472">
    <property type="entry name" value="CASNKINASEII"/>
</dbReference>
<dbReference type="InterPro" id="IPR000704">
    <property type="entry name" value="Casein_kinase_II_reg-sub"/>
</dbReference>
<dbReference type="Gene3D" id="2.20.25.20">
    <property type="match status" value="1"/>
</dbReference>
<dbReference type="GO" id="GO:0005956">
    <property type="term" value="C:protein kinase CK2 complex"/>
    <property type="evidence" value="ECO:0007669"/>
    <property type="project" value="UniProtKB-UniRule"/>
</dbReference>
<dbReference type="PROSITE" id="PS01101">
    <property type="entry name" value="CK2_BETA"/>
    <property type="match status" value="1"/>
</dbReference>
<dbReference type="Proteomes" id="UP001162131">
    <property type="component" value="Unassembled WGS sequence"/>
</dbReference>
<dbReference type="FunFam" id="1.10.1820.10:FF:000005">
    <property type="entry name" value="Casein kinase II subunit beta"/>
    <property type="match status" value="1"/>
</dbReference>
<proteinExistence type="inferred from homology"/>
<accession>A0AAU9J9C7</accession>
<evidence type="ECO:0000256" key="2">
    <source>
        <dbReference type="RuleBase" id="RU361268"/>
    </source>
</evidence>
<protein>
    <recommendedName>
        <fullName evidence="2">Casein kinase II subunit beta</fullName>
        <shortName evidence="2">CK II beta</shortName>
    </recommendedName>
</protein>
<evidence type="ECO:0000313" key="5">
    <source>
        <dbReference type="Proteomes" id="UP001162131"/>
    </source>
</evidence>
<dbReference type="PANTHER" id="PTHR11740:SF0">
    <property type="entry name" value="CASEIN KINASE II SUBUNIT BETA"/>
    <property type="match status" value="1"/>
</dbReference>
<evidence type="ECO:0000313" key="4">
    <source>
        <dbReference type="EMBL" id="CAG9323557.1"/>
    </source>
</evidence>
<dbReference type="SMART" id="SM01085">
    <property type="entry name" value="CK_II_beta"/>
    <property type="match status" value="1"/>
</dbReference>
<comment type="similarity">
    <text evidence="1 2">Belongs to the casein kinase 2 subunit beta family.</text>
</comment>
<evidence type="ECO:0000256" key="3">
    <source>
        <dbReference type="SAM" id="MobiDB-lite"/>
    </source>
</evidence>
<organism evidence="4 5">
    <name type="scientific">Blepharisma stoltei</name>
    <dbReference type="NCBI Taxonomy" id="1481888"/>
    <lineage>
        <taxon>Eukaryota</taxon>
        <taxon>Sar</taxon>
        <taxon>Alveolata</taxon>
        <taxon>Ciliophora</taxon>
        <taxon>Postciliodesmatophora</taxon>
        <taxon>Heterotrichea</taxon>
        <taxon>Heterotrichida</taxon>
        <taxon>Blepharismidae</taxon>
        <taxon>Blepharisma</taxon>
    </lineage>
</organism>
<name>A0AAU9J9C7_9CILI</name>
<comment type="caution">
    <text evidence="4">The sequence shown here is derived from an EMBL/GenBank/DDBJ whole genome shotgun (WGS) entry which is preliminary data.</text>
</comment>
<dbReference type="AlphaFoldDB" id="A0AAU9J9C7"/>
<comment type="subunit">
    <text evidence="2">Tetramer of two alpha and two beta subunits.</text>
</comment>
<feature type="compositionally biased region" description="Polar residues" evidence="3">
    <location>
        <begin position="1"/>
        <end position="11"/>
    </location>
</feature>
<dbReference type="Gene3D" id="1.10.1820.10">
    <property type="entry name" value="protein kinase ck2 holoenzyme, chain C, domain 1"/>
    <property type="match status" value="1"/>
</dbReference>
<dbReference type="Pfam" id="PF01214">
    <property type="entry name" value="CK_II_beta"/>
    <property type="match status" value="1"/>
</dbReference>